<gene>
    <name evidence="1" type="ORF">MNBD_GAMMA18-444</name>
</gene>
<accession>A0A3B0Z2W1</accession>
<dbReference type="EMBL" id="UOFP01000119">
    <property type="protein sequence ID" value="VAW86011.1"/>
    <property type="molecule type" value="Genomic_DNA"/>
</dbReference>
<dbReference type="AlphaFoldDB" id="A0A3B0Z2W1"/>
<sequence>MVGAASLYSPTGERLHTIYLGAAPEYEKAAFKARFNKKIAALKAT</sequence>
<name>A0A3B0Z2W1_9ZZZZ</name>
<protein>
    <submittedName>
        <fullName evidence="1">Uncharacterized protein</fullName>
    </submittedName>
</protein>
<reference evidence="1" key="1">
    <citation type="submission" date="2018-06" db="EMBL/GenBank/DDBJ databases">
        <authorList>
            <person name="Zhirakovskaya E."/>
        </authorList>
    </citation>
    <scope>NUCLEOTIDE SEQUENCE</scope>
</reference>
<proteinExistence type="predicted"/>
<organism evidence="1">
    <name type="scientific">hydrothermal vent metagenome</name>
    <dbReference type="NCBI Taxonomy" id="652676"/>
    <lineage>
        <taxon>unclassified sequences</taxon>
        <taxon>metagenomes</taxon>
        <taxon>ecological metagenomes</taxon>
    </lineage>
</organism>
<evidence type="ECO:0000313" key="1">
    <source>
        <dbReference type="EMBL" id="VAW86011.1"/>
    </source>
</evidence>